<protein>
    <recommendedName>
        <fullName evidence="5">Ig-like domain-containing protein</fullName>
    </recommendedName>
</protein>
<evidence type="ECO:0000256" key="1">
    <source>
        <dbReference type="ARBA" id="ARBA00004496"/>
    </source>
</evidence>
<dbReference type="SUPFAM" id="SSF48726">
    <property type="entry name" value="Immunoglobulin"/>
    <property type="match status" value="2"/>
</dbReference>
<dbReference type="Proteomes" id="UP000261640">
    <property type="component" value="Unplaced"/>
</dbReference>
<evidence type="ECO:0000256" key="2">
    <source>
        <dbReference type="ARBA" id="ARBA00022490"/>
    </source>
</evidence>
<reference evidence="6" key="2">
    <citation type="submission" date="2025-09" db="UniProtKB">
        <authorList>
            <consortium name="Ensembl"/>
        </authorList>
    </citation>
    <scope>IDENTIFICATION</scope>
</reference>
<dbReference type="InterPro" id="IPR036179">
    <property type="entry name" value="Ig-like_dom_sf"/>
</dbReference>
<reference evidence="6" key="1">
    <citation type="submission" date="2025-08" db="UniProtKB">
        <authorList>
            <consortium name="Ensembl"/>
        </authorList>
    </citation>
    <scope>IDENTIFICATION</scope>
</reference>
<evidence type="ECO:0000313" key="6">
    <source>
        <dbReference type="Ensembl" id="ENSMAMP00000051041.1"/>
    </source>
</evidence>
<dbReference type="Gene3D" id="2.60.40.10">
    <property type="entry name" value="Immunoglobulins"/>
    <property type="match status" value="2"/>
</dbReference>
<dbReference type="CDD" id="cd00096">
    <property type="entry name" value="Ig"/>
    <property type="match status" value="1"/>
</dbReference>
<dbReference type="Pfam" id="PF07679">
    <property type="entry name" value="I-set"/>
    <property type="match status" value="2"/>
</dbReference>
<keyword evidence="2" id="KW-0963">Cytoplasm</keyword>
<sequence>PPSFVQKLEDTSCILGSEITMKCMLSGSLPMTFSWIKDDYELTEDEHIKISSENRSPVLNLRNAQLAHSGKYVCQAQNKAGTQRCAAVLVVTDIFLYAEGDPYFTTKLQNYTAVEKDEVKLVCELSKAIAEVKWFKDGKEITPSKNIAISTDGRKRILTVRKAEKANTGAYTCDCGSDKTTANLNIEGKTVQPGNVCVKV</sequence>
<dbReference type="FunFam" id="2.60.40.10:FF:000214">
    <property type="entry name" value="titin isoform X1"/>
    <property type="match status" value="1"/>
</dbReference>
<accession>A0A7N8XKY3</accession>
<dbReference type="InterPro" id="IPR013098">
    <property type="entry name" value="Ig_I-set"/>
</dbReference>
<evidence type="ECO:0000256" key="3">
    <source>
        <dbReference type="ARBA" id="ARBA00022553"/>
    </source>
</evidence>
<dbReference type="SMART" id="SM00409">
    <property type="entry name" value="IG"/>
    <property type="match status" value="2"/>
</dbReference>
<dbReference type="InterPro" id="IPR052385">
    <property type="entry name" value="Obscurin/Obscurin-like_Reg"/>
</dbReference>
<dbReference type="FunFam" id="2.60.40.10:FF:000022">
    <property type="entry name" value="Cardiac titin"/>
    <property type="match status" value="1"/>
</dbReference>
<evidence type="ECO:0000259" key="5">
    <source>
        <dbReference type="PROSITE" id="PS50835"/>
    </source>
</evidence>
<keyword evidence="3" id="KW-0597">Phosphoprotein</keyword>
<dbReference type="SMART" id="SM00408">
    <property type="entry name" value="IGc2"/>
    <property type="match status" value="2"/>
</dbReference>
<keyword evidence="7" id="KW-1185">Reference proteome</keyword>
<organism evidence="6 7">
    <name type="scientific">Mastacembelus armatus</name>
    <name type="common">zig-zag eel</name>
    <dbReference type="NCBI Taxonomy" id="205130"/>
    <lineage>
        <taxon>Eukaryota</taxon>
        <taxon>Metazoa</taxon>
        <taxon>Chordata</taxon>
        <taxon>Craniata</taxon>
        <taxon>Vertebrata</taxon>
        <taxon>Euteleostomi</taxon>
        <taxon>Actinopterygii</taxon>
        <taxon>Neopterygii</taxon>
        <taxon>Teleostei</taxon>
        <taxon>Neoteleostei</taxon>
        <taxon>Acanthomorphata</taxon>
        <taxon>Anabantaria</taxon>
        <taxon>Synbranchiformes</taxon>
        <taxon>Mastacembelidae</taxon>
        <taxon>Mastacembelus</taxon>
    </lineage>
</organism>
<comment type="subcellular location">
    <subcellularLocation>
        <location evidence="1">Cytoplasm</location>
    </subcellularLocation>
</comment>
<feature type="domain" description="Ig-like" evidence="5">
    <location>
        <begin position="2"/>
        <end position="92"/>
    </location>
</feature>
<keyword evidence="4" id="KW-1015">Disulfide bond</keyword>
<feature type="domain" description="Ig-like" evidence="5">
    <location>
        <begin position="102"/>
        <end position="185"/>
    </location>
</feature>
<proteinExistence type="predicted"/>
<evidence type="ECO:0000313" key="7">
    <source>
        <dbReference type="Proteomes" id="UP000261640"/>
    </source>
</evidence>
<dbReference type="PANTHER" id="PTHR35971:SF5">
    <property type="entry name" value="OBSCURIN LIKE CYTOSKELETAL ADAPTOR 1"/>
    <property type="match status" value="1"/>
</dbReference>
<dbReference type="InParanoid" id="A0A7N8XKY3"/>
<dbReference type="PROSITE" id="PS50835">
    <property type="entry name" value="IG_LIKE"/>
    <property type="match status" value="2"/>
</dbReference>
<dbReference type="Ensembl" id="ENSMAMT00000039398.1">
    <property type="protein sequence ID" value="ENSMAMP00000051041.1"/>
    <property type="gene ID" value="ENSMAMG00000024925.1"/>
</dbReference>
<dbReference type="GeneTree" id="ENSGT01110000267173"/>
<evidence type="ECO:0000256" key="4">
    <source>
        <dbReference type="ARBA" id="ARBA00023157"/>
    </source>
</evidence>
<dbReference type="GO" id="GO:0005737">
    <property type="term" value="C:cytoplasm"/>
    <property type="evidence" value="ECO:0007669"/>
    <property type="project" value="UniProtKB-SubCell"/>
</dbReference>
<dbReference type="InterPro" id="IPR007110">
    <property type="entry name" value="Ig-like_dom"/>
</dbReference>
<dbReference type="PANTHER" id="PTHR35971">
    <property type="entry name" value="SI:DKEY-31G6.6"/>
    <property type="match status" value="1"/>
</dbReference>
<dbReference type="AlphaFoldDB" id="A0A7N8XKY3"/>
<dbReference type="InterPro" id="IPR013783">
    <property type="entry name" value="Ig-like_fold"/>
</dbReference>
<dbReference type="InterPro" id="IPR003598">
    <property type="entry name" value="Ig_sub2"/>
</dbReference>
<dbReference type="InterPro" id="IPR003599">
    <property type="entry name" value="Ig_sub"/>
</dbReference>
<name>A0A7N8XKY3_9TELE</name>